<dbReference type="EMBL" id="AZXY01000008">
    <property type="protein sequence ID" value="KSZ57726.1"/>
    <property type="molecule type" value="Genomic_DNA"/>
</dbReference>
<name>A0A0V9UI98_9NOCA</name>
<sequence>MNVDDVRLSFDSGALLVLNVVLAAIMLGIALDTSVDDFRRALRAPKAMAVGITAQFLALPAVTWLLTLLLDPAPSIALGMILVACCPPGNISNVLTHRAGGDVALSVSMTAVSNVLAIVLMPINFAFWGSRSDDTRALLRSVELDGLDMVVQIALIIGLPFVLGIWAAQKAPGFASRAQPWVKNGSLLALLAFIVAGLAGNFADFLDYIGLVLLAVFLHDAIALGLGYLCGWASGLPEYSRRAVSFEVGIRNAGLGLGLVMTSFDGLGGMAIVAGWWGIWDIVAGLLLATVWSRRTATRKVTA</sequence>
<dbReference type="GO" id="GO:0016020">
    <property type="term" value="C:membrane"/>
    <property type="evidence" value="ECO:0007669"/>
    <property type="project" value="UniProtKB-SubCell"/>
</dbReference>
<feature type="transmembrane region" description="Helical" evidence="5">
    <location>
        <begin position="76"/>
        <end position="96"/>
    </location>
</feature>
<reference evidence="6 7" key="2">
    <citation type="journal article" date="2016" name="Genome Announc.">
        <title>Draft Genome Sequence of a Versatile Hydrocarbon-Degrading Bacterium, Rhodococcus pyridinivorans Strain KG-16, Collected from Oil Fields in India.</title>
        <authorList>
            <person name="Aggarwal R.K."/>
            <person name="Dawar C."/>
            <person name="Phanindranath R."/>
            <person name="Mutnuri L."/>
            <person name="Dayal A.M."/>
        </authorList>
    </citation>
    <scope>NUCLEOTIDE SEQUENCE [LARGE SCALE GENOMIC DNA]</scope>
    <source>
        <strain evidence="6 7">KG-16</strain>
    </source>
</reference>
<comment type="subcellular location">
    <subcellularLocation>
        <location evidence="1">Membrane</location>
        <topology evidence="1">Multi-pass membrane protein</topology>
    </subcellularLocation>
</comment>
<protein>
    <submittedName>
        <fullName evidence="6">Symporter</fullName>
    </submittedName>
</protein>
<feature type="transmembrane region" description="Helical" evidence="5">
    <location>
        <begin position="270"/>
        <end position="292"/>
    </location>
</feature>
<dbReference type="InterPro" id="IPR004710">
    <property type="entry name" value="Bilac:Na_transpt"/>
</dbReference>
<feature type="transmembrane region" description="Helical" evidence="5">
    <location>
        <begin position="47"/>
        <end position="70"/>
    </location>
</feature>
<dbReference type="PATRIC" id="fig|1441730.3.peg.3637"/>
<keyword evidence="3 5" id="KW-1133">Transmembrane helix</keyword>
<accession>A0A0V9UI98</accession>
<evidence type="ECO:0000313" key="6">
    <source>
        <dbReference type="EMBL" id="KSZ57726.1"/>
    </source>
</evidence>
<dbReference type="InterPro" id="IPR002657">
    <property type="entry name" value="BilAc:Na_symport/Acr3"/>
</dbReference>
<keyword evidence="4 5" id="KW-0472">Membrane</keyword>
<dbReference type="PANTHER" id="PTHR10361">
    <property type="entry name" value="SODIUM-BILE ACID COTRANSPORTER"/>
    <property type="match status" value="1"/>
</dbReference>
<feature type="transmembrane region" description="Helical" evidence="5">
    <location>
        <begin position="243"/>
        <end position="264"/>
    </location>
</feature>
<proteinExistence type="predicted"/>
<evidence type="ECO:0000256" key="2">
    <source>
        <dbReference type="ARBA" id="ARBA00022692"/>
    </source>
</evidence>
<keyword evidence="2 5" id="KW-0812">Transmembrane</keyword>
<gene>
    <name evidence="6" type="ORF">Z045_17430</name>
</gene>
<evidence type="ECO:0000256" key="1">
    <source>
        <dbReference type="ARBA" id="ARBA00004141"/>
    </source>
</evidence>
<feature type="transmembrane region" description="Helical" evidence="5">
    <location>
        <begin position="103"/>
        <end position="129"/>
    </location>
</feature>
<dbReference type="Gene3D" id="1.20.1530.20">
    <property type="match status" value="1"/>
</dbReference>
<comment type="caution">
    <text evidence="6">The sequence shown here is derived from an EMBL/GenBank/DDBJ whole genome shotgun (WGS) entry which is preliminary data.</text>
</comment>
<dbReference type="InterPro" id="IPR038770">
    <property type="entry name" value="Na+/solute_symporter_sf"/>
</dbReference>
<evidence type="ECO:0000313" key="7">
    <source>
        <dbReference type="Proteomes" id="UP000053060"/>
    </source>
</evidence>
<dbReference type="AlphaFoldDB" id="A0A0V9UI98"/>
<dbReference type="Proteomes" id="UP000053060">
    <property type="component" value="Unassembled WGS sequence"/>
</dbReference>
<evidence type="ECO:0000256" key="3">
    <source>
        <dbReference type="ARBA" id="ARBA00022989"/>
    </source>
</evidence>
<feature type="transmembrane region" description="Helical" evidence="5">
    <location>
        <begin position="181"/>
        <end position="202"/>
    </location>
</feature>
<feature type="transmembrane region" description="Helical" evidence="5">
    <location>
        <begin position="208"/>
        <end position="231"/>
    </location>
</feature>
<evidence type="ECO:0000256" key="5">
    <source>
        <dbReference type="SAM" id="Phobius"/>
    </source>
</evidence>
<dbReference type="PANTHER" id="PTHR10361:SF28">
    <property type="entry name" value="P3 PROTEIN-RELATED"/>
    <property type="match status" value="1"/>
</dbReference>
<dbReference type="Pfam" id="PF01758">
    <property type="entry name" value="SBF"/>
    <property type="match status" value="1"/>
</dbReference>
<feature type="transmembrane region" description="Helical" evidence="5">
    <location>
        <begin position="149"/>
        <end position="169"/>
    </location>
</feature>
<reference evidence="7" key="1">
    <citation type="submission" date="2015-01" db="EMBL/GenBank/DDBJ databases">
        <title>Draft genome sequence of Rhodococcus pyridinivorans strain KG-16, a hydrocarbon-degrading bacterium.</title>
        <authorList>
            <person name="Aggarwal R.K."/>
            <person name="Dawar C."/>
        </authorList>
    </citation>
    <scope>NUCLEOTIDE SEQUENCE [LARGE SCALE GENOMIC DNA]</scope>
    <source>
        <strain evidence="7">KG-16</strain>
    </source>
</reference>
<feature type="transmembrane region" description="Helical" evidence="5">
    <location>
        <begin position="12"/>
        <end position="35"/>
    </location>
</feature>
<dbReference type="RefSeq" id="WP_060652951.1">
    <property type="nucleotide sequence ID" value="NZ_AZXY01000008.1"/>
</dbReference>
<evidence type="ECO:0000256" key="4">
    <source>
        <dbReference type="ARBA" id="ARBA00023136"/>
    </source>
</evidence>
<organism evidence="6 7">
    <name type="scientific">Rhodococcus pyridinivorans KG-16</name>
    <dbReference type="NCBI Taxonomy" id="1441730"/>
    <lineage>
        <taxon>Bacteria</taxon>
        <taxon>Bacillati</taxon>
        <taxon>Actinomycetota</taxon>
        <taxon>Actinomycetes</taxon>
        <taxon>Mycobacteriales</taxon>
        <taxon>Nocardiaceae</taxon>
        <taxon>Rhodococcus</taxon>
    </lineage>
</organism>